<dbReference type="SUPFAM" id="SSF82171">
    <property type="entry name" value="DPP6 N-terminal domain-like"/>
    <property type="match status" value="1"/>
</dbReference>
<dbReference type="Proteomes" id="UP000235914">
    <property type="component" value="Unassembled WGS sequence"/>
</dbReference>
<evidence type="ECO:0000259" key="3">
    <source>
        <dbReference type="Pfam" id="PF18582"/>
    </source>
</evidence>
<keyword evidence="1" id="KW-0732">Signal</keyword>
<evidence type="ECO:0000259" key="2">
    <source>
        <dbReference type="Pfam" id="PF03781"/>
    </source>
</evidence>
<dbReference type="AlphaFoldDB" id="A0AAP8NNG8"/>
<dbReference type="Pfam" id="PF03781">
    <property type="entry name" value="FGE-sulfatase"/>
    <property type="match status" value="1"/>
</dbReference>
<evidence type="ECO:0008006" key="6">
    <source>
        <dbReference type="Google" id="ProtNLM"/>
    </source>
</evidence>
<evidence type="ECO:0000313" key="5">
    <source>
        <dbReference type="Proteomes" id="UP000235914"/>
    </source>
</evidence>
<dbReference type="Gene3D" id="3.90.1580.10">
    <property type="entry name" value="paralog of FGE (formylglycine-generating enzyme)"/>
    <property type="match status" value="1"/>
</dbReference>
<dbReference type="GO" id="GO:0120147">
    <property type="term" value="F:formylglycine-generating oxidase activity"/>
    <property type="evidence" value="ECO:0007669"/>
    <property type="project" value="TreeGrafter"/>
</dbReference>
<dbReference type="InterPro" id="IPR011042">
    <property type="entry name" value="6-blade_b-propeller_TolB-like"/>
</dbReference>
<dbReference type="InterPro" id="IPR040698">
    <property type="entry name" value="HZS_alpha_mid"/>
</dbReference>
<sequence length="1181" mass="132491">MPAYISFLRLFSCSCALLGAGMLHASGLQPWLRELSVIPPAPSAEGRDSWMRQLWTRTAEYAASLSEPAAADDCGDAMVLLVPVFQAWPDGKAAGAALAEILSVPAESIGAVSSWDDLVKHQEAIQERVRFLRLKKLAAYYDSAAIRRAVKRNRDKYGERYAGAEGFLARLDEWEKELGPLDRWVEQAGPGQAALLREMVDLRRKALIEALPEQNGLKAWVSVRRFNPSGKSSFNHDRPANWQGISSMPGPGRRYRSGIVKFNGVSSSSPVEQLLADDRWVGHLDVDFSGEKLMFTGNGFGKKENRPWDVFELDLKTGKKESLTAHMPADTDSYNSCYLPDGRIIFVNTSGMQGVPCVAGVDYVGNLHLYDREKKTTRRLTFDQDNNWFPTMLPDGRVMFLRWEYTESAHYFSRVLMHMNPDGSDQKEYYGSNSYWPNSLFNARPLPGRPGMFAGIVSGHHGVKRLGELVLFDVNRGRTATEGAVQKIPGYGKPVENVTKDQLVQGLKTPYFAEPYPLSDECFLAVSSPSGNQGVTNVVWCDVYDNIVPLTASSYFVYADPAPLGPRQKPPVLHDRVKTESKTATVYISDVYRGRAMAGVPRGEAKALRVFMSEYSPRNTGSHYAMGMESNWDLKVLYGTVPVNPDGSAIFTAPSCQPLTLQVLDGEGRALALMRSWFTAMPGETLSCIGCHERQNCAPPARAVMASRQKPAPIVPWYGPARTFSFMNEVQPVLDRHCIRCHTAESKAREGVPDFMTLEAVKGAPAPGSVSYWNLHPYVRRNGPEGNYLGLAPTEFFADTSELYQLLKKGHHGVEMPQEDWNRLVTWMDMNAPYLGEWPGERNEGLLKRRYDLHGRFSGAERNYVTMKDSLFRRSAGGSIPDAGKPIAGAGGKSVPVPEARNETLTVDLGNGVNMTFRRIPAGKFRMGNERETPAERPVSTVGIKRPFWMGEAEVTLEQYRRFDPEYANGWYDMHYKDQVRPGYDMDADPRFPVIRVPWARAMEFCRWLSGKTGKKVTLPTEAQWEYAARGGADTDFFFGERDADFSAYANLGDVTLKELAVSGVDPRPIKNPNRFWDFVPRDEKYNDGKLHLAPVKSYRPNAYGLYDMIGNAAEWTRSEYRPYPWKEGDGRNEGLDSRVPRAVRGGSWYDRPRRATSSWRWGYPGWRPVYNVGFRVIIED</sequence>
<dbReference type="PANTHER" id="PTHR23150:SF19">
    <property type="entry name" value="FORMYLGLYCINE-GENERATING ENZYME"/>
    <property type="match status" value="1"/>
</dbReference>
<protein>
    <recommendedName>
        <fullName evidence="6">Formylglycine-generating enzyme family protein</fullName>
    </recommendedName>
</protein>
<evidence type="ECO:0000313" key="4">
    <source>
        <dbReference type="EMBL" id="PNC58027.1"/>
    </source>
</evidence>
<gene>
    <name evidence="4" type="ORF">CXU09_02950</name>
</gene>
<dbReference type="InterPro" id="IPR016187">
    <property type="entry name" value="CTDL_fold"/>
</dbReference>
<feature type="signal peptide" evidence="1">
    <location>
        <begin position="1"/>
        <end position="25"/>
    </location>
</feature>
<dbReference type="Pfam" id="PF18582">
    <property type="entry name" value="HZS_alpha"/>
    <property type="match status" value="1"/>
</dbReference>
<dbReference type="SUPFAM" id="SSF56436">
    <property type="entry name" value="C-type lectin-like"/>
    <property type="match status" value="1"/>
</dbReference>
<dbReference type="PANTHER" id="PTHR23150">
    <property type="entry name" value="SULFATASE MODIFYING FACTOR 1, 2"/>
    <property type="match status" value="1"/>
</dbReference>
<proteinExistence type="predicted"/>
<dbReference type="InterPro" id="IPR042095">
    <property type="entry name" value="SUMF_sf"/>
</dbReference>
<dbReference type="RefSeq" id="WP_102735298.1">
    <property type="nucleotide sequence ID" value="NZ_PJKN01000001.1"/>
</dbReference>
<organism evidence="4 5">
    <name type="scientific">Akkermansia muciniphila</name>
    <dbReference type="NCBI Taxonomy" id="239935"/>
    <lineage>
        <taxon>Bacteria</taxon>
        <taxon>Pseudomonadati</taxon>
        <taxon>Verrucomicrobiota</taxon>
        <taxon>Verrucomicrobiia</taxon>
        <taxon>Verrucomicrobiales</taxon>
        <taxon>Akkermansiaceae</taxon>
        <taxon>Akkermansia</taxon>
    </lineage>
</organism>
<feature type="domain" description="Sulfatase-modifying factor enzyme-like" evidence="2">
    <location>
        <begin position="919"/>
        <end position="1178"/>
    </location>
</feature>
<feature type="chain" id="PRO_5042869166" description="Formylglycine-generating enzyme family protein" evidence="1">
    <location>
        <begin position="26"/>
        <end position="1181"/>
    </location>
</feature>
<reference evidence="4 5" key="1">
    <citation type="journal article" date="2017" name="BMC Genomics">
        <title>Genome sequencing of 39 Akkermansia muciniphila isolates reveals its population structure, genomic and functional diverisity, and global distribution in mammalian gut microbiotas.</title>
        <authorList>
            <person name="Guo X."/>
            <person name="Li S."/>
            <person name="Zhang J."/>
            <person name="Wu F."/>
            <person name="Li X."/>
            <person name="Wu D."/>
            <person name="Zhang M."/>
            <person name="Ou Z."/>
            <person name="Jie Z."/>
            <person name="Yan Q."/>
            <person name="Li P."/>
            <person name="Yi J."/>
            <person name="Peng Y."/>
        </authorList>
    </citation>
    <scope>NUCLEOTIDE SEQUENCE [LARGE SCALE GENOMIC DNA]</scope>
    <source>
        <strain evidence="4 5">GP43</strain>
    </source>
</reference>
<dbReference type="InterPro" id="IPR005532">
    <property type="entry name" value="SUMF_dom"/>
</dbReference>
<comment type="caution">
    <text evidence="4">The sequence shown here is derived from an EMBL/GenBank/DDBJ whole genome shotgun (WGS) entry which is preliminary data.</text>
</comment>
<name>A0AAP8NNG8_9BACT</name>
<feature type="domain" description="Hydrazine synthase alpha subunit middle" evidence="3">
    <location>
        <begin position="603"/>
        <end position="693"/>
    </location>
</feature>
<dbReference type="InterPro" id="IPR051043">
    <property type="entry name" value="Sulfatase_Mod_Factor_Kinase"/>
</dbReference>
<dbReference type="EMBL" id="PJKN01000001">
    <property type="protein sequence ID" value="PNC58027.1"/>
    <property type="molecule type" value="Genomic_DNA"/>
</dbReference>
<evidence type="ECO:0000256" key="1">
    <source>
        <dbReference type="SAM" id="SignalP"/>
    </source>
</evidence>
<accession>A0AAP8NNG8</accession>
<dbReference type="Gene3D" id="2.120.10.30">
    <property type="entry name" value="TolB, C-terminal domain"/>
    <property type="match status" value="1"/>
</dbReference>